<protein>
    <recommendedName>
        <fullName evidence="4">Peptidase S55 domain-containing protein</fullName>
    </recommendedName>
</protein>
<evidence type="ECO:0000313" key="3">
    <source>
        <dbReference type="Proteomes" id="UP000067689"/>
    </source>
</evidence>
<dbReference type="KEGG" id="aer:AERYTH_15560"/>
<dbReference type="STRING" id="2041.AERYTH_15560"/>
<dbReference type="SUPFAM" id="SSF50494">
    <property type="entry name" value="Trypsin-like serine proteases"/>
    <property type="match status" value="1"/>
</dbReference>
<dbReference type="AlphaFoldDB" id="A0A0U4CZG9"/>
<name>A0A0U4CZG9_9ACTN</name>
<feature type="chain" id="PRO_5006848218" description="Peptidase S55 domain-containing protein" evidence="1">
    <location>
        <begin position="32"/>
        <end position="630"/>
    </location>
</feature>
<evidence type="ECO:0000313" key="2">
    <source>
        <dbReference type="EMBL" id="ALX06013.1"/>
    </source>
</evidence>
<dbReference type="OrthoDB" id="9765242at2"/>
<dbReference type="EMBL" id="CP011502">
    <property type="protein sequence ID" value="ALX06013.1"/>
    <property type="molecule type" value="Genomic_DNA"/>
</dbReference>
<accession>A0A0U4CZG9</accession>
<proteinExistence type="predicted"/>
<dbReference type="RefSeq" id="WP_067860554.1">
    <property type="nucleotide sequence ID" value="NZ_CP011502.1"/>
</dbReference>
<keyword evidence="1" id="KW-0732">Signal</keyword>
<dbReference type="PATRIC" id="fig|2041.4.peg.3249"/>
<reference evidence="2 3" key="1">
    <citation type="journal article" date="1991" name="Int. J. Syst. Bacteriol.">
        <title>Description of the erythromycin-producing bacterium Arthrobacter sp. strain NRRL B-3381 as Aeromicrobium erythreum gen. nov., sp. nov.</title>
        <authorList>
            <person name="Miller E.S."/>
            <person name="Woese C.R."/>
            <person name="Brenner S."/>
        </authorList>
    </citation>
    <scope>NUCLEOTIDE SEQUENCE [LARGE SCALE GENOMIC DNA]</scope>
    <source>
        <strain evidence="2 3">AR18</strain>
    </source>
</reference>
<evidence type="ECO:0008006" key="4">
    <source>
        <dbReference type="Google" id="ProtNLM"/>
    </source>
</evidence>
<gene>
    <name evidence="2" type="ORF">AERYTH_15560</name>
</gene>
<organism evidence="2 3">
    <name type="scientific">Aeromicrobium erythreum</name>
    <dbReference type="NCBI Taxonomy" id="2041"/>
    <lineage>
        <taxon>Bacteria</taxon>
        <taxon>Bacillati</taxon>
        <taxon>Actinomycetota</taxon>
        <taxon>Actinomycetes</taxon>
        <taxon>Propionibacteriales</taxon>
        <taxon>Nocardioidaceae</taxon>
        <taxon>Aeromicrobium</taxon>
    </lineage>
</organism>
<feature type="signal peptide" evidence="1">
    <location>
        <begin position="1"/>
        <end position="31"/>
    </location>
</feature>
<dbReference type="InterPro" id="IPR009003">
    <property type="entry name" value="Peptidase_S1_PA"/>
</dbReference>
<evidence type="ECO:0000256" key="1">
    <source>
        <dbReference type="SAM" id="SignalP"/>
    </source>
</evidence>
<dbReference type="Proteomes" id="UP000067689">
    <property type="component" value="Chromosome"/>
</dbReference>
<keyword evidence="3" id="KW-1185">Reference proteome</keyword>
<sequence>MTSSRLALPALCASAALVASTVGLVAAPAQAEPTDAPSSSAACETYPADQLEEGQEVTGLTTAGVIPGRPSSKVEPESFTGTYLDTLRSDDGDTLVFDLKGSRITKADGTIDAGVWSGMSGSPVYAADGRLIGAVAYTFGGTQGSSIAGVTPAAALQALRANGGQAPTSIRLTSREKNRLVAAGADRSELGTGARSIKPVTAITLPSSLARGYATIAKRAGTTARTVINGASGGTAADAPIVAGGNLAVADSYGSIASYALGTASLVCDGDVVGFGHPMEFANAQRTLHNASTALIQADGGESYKLANLGAPQGTLLHDGLAGVFGRLGALPLTTTVTSTASSDGKPARTYLSSVPNPDALAEIAATHAFRDAALAQDQLAGGESLVTWTVKGTSTVNGKPVEMRRTDRYSRQDSLAEYVGTGVASNIWALQDNPFSNIDVTDVTIDDTLTSPYKALKATAAERYDTKTRRWVKLREGGTITATKGRTIKLRITLDRANRYSKATKRYVTTEIRPASTAIGTGRIVITGGNTNSWDDEDEYFDDFAPWDDEDYYYDDEDELSLPAKQPTSAQGVADQLANDVRNDDLVVSQDYFTKPSKRSSKRVLVNQDKRLRQTSIVSGLLYFKVRYR</sequence>